<feature type="compositionally biased region" description="Basic and acidic residues" evidence="6">
    <location>
        <begin position="1024"/>
        <end position="1038"/>
    </location>
</feature>
<dbReference type="Gene3D" id="1.10.510.10">
    <property type="entry name" value="Transferase(Phosphotransferase) domain 1"/>
    <property type="match status" value="1"/>
</dbReference>
<dbReference type="PANTHER" id="PTHR44329">
    <property type="entry name" value="SERINE/THREONINE-PROTEIN KINASE TNNI3K-RELATED"/>
    <property type="match status" value="1"/>
</dbReference>
<feature type="region of interest" description="Disordered" evidence="6">
    <location>
        <begin position="660"/>
        <end position="688"/>
    </location>
</feature>
<dbReference type="SMART" id="SM00220">
    <property type="entry name" value="S_TKc"/>
    <property type="match status" value="1"/>
</dbReference>
<reference evidence="8" key="1">
    <citation type="submission" date="2024-02" db="EMBL/GenBank/DDBJ databases">
        <authorList>
            <consortium name="ELIXIR-Norway"/>
            <consortium name="Elixir Norway"/>
        </authorList>
    </citation>
    <scope>NUCLEOTIDE SEQUENCE</scope>
</reference>
<keyword evidence="9" id="KW-1185">Reference proteome</keyword>
<dbReference type="Proteomes" id="UP001497444">
    <property type="component" value="Chromosome 10"/>
</dbReference>
<evidence type="ECO:0000256" key="6">
    <source>
        <dbReference type="SAM" id="MobiDB-lite"/>
    </source>
</evidence>
<gene>
    <name evidence="8" type="ORF">CSSPJE1EN1_LOCUS2104</name>
</gene>
<dbReference type="EMBL" id="OZ020105">
    <property type="protein sequence ID" value="CAK9256626.1"/>
    <property type="molecule type" value="Genomic_DNA"/>
</dbReference>
<dbReference type="InterPro" id="IPR008271">
    <property type="entry name" value="Ser/Thr_kinase_AS"/>
</dbReference>
<dbReference type="InterPro" id="IPR000719">
    <property type="entry name" value="Prot_kinase_dom"/>
</dbReference>
<evidence type="ECO:0000256" key="3">
    <source>
        <dbReference type="ARBA" id="ARBA00022777"/>
    </source>
</evidence>
<dbReference type="InterPro" id="IPR011009">
    <property type="entry name" value="Kinase-like_dom_sf"/>
</dbReference>
<evidence type="ECO:0000259" key="7">
    <source>
        <dbReference type="PROSITE" id="PS50011"/>
    </source>
</evidence>
<keyword evidence="4 5" id="KW-0067">ATP-binding</keyword>
<dbReference type="SUPFAM" id="SSF56112">
    <property type="entry name" value="Protein kinase-like (PK-like)"/>
    <property type="match status" value="1"/>
</dbReference>
<proteinExistence type="predicted"/>
<feature type="region of interest" description="Disordered" evidence="6">
    <location>
        <begin position="97"/>
        <end position="117"/>
    </location>
</feature>
<evidence type="ECO:0000313" key="9">
    <source>
        <dbReference type="Proteomes" id="UP001497444"/>
    </source>
</evidence>
<evidence type="ECO:0000313" key="8">
    <source>
        <dbReference type="EMBL" id="CAK9256626.1"/>
    </source>
</evidence>
<dbReference type="InterPro" id="IPR051681">
    <property type="entry name" value="Ser/Thr_Kinases-Pseudokinases"/>
</dbReference>
<dbReference type="PROSITE" id="PS51257">
    <property type="entry name" value="PROKAR_LIPOPROTEIN"/>
    <property type="match status" value="1"/>
</dbReference>
<evidence type="ECO:0000256" key="5">
    <source>
        <dbReference type="PROSITE-ProRule" id="PRU10141"/>
    </source>
</evidence>
<dbReference type="Pfam" id="PF00069">
    <property type="entry name" value="Pkinase"/>
    <property type="match status" value="1"/>
</dbReference>
<name>A0ABP0VQB5_9BRYO</name>
<feature type="compositionally biased region" description="Low complexity" evidence="6">
    <location>
        <begin position="989"/>
        <end position="1003"/>
    </location>
</feature>
<dbReference type="PROSITE" id="PS50011">
    <property type="entry name" value="PROTEIN_KINASE_DOM"/>
    <property type="match status" value="1"/>
</dbReference>
<feature type="binding site" evidence="5">
    <location>
        <position position="395"/>
    </location>
    <ligand>
        <name>ATP</name>
        <dbReference type="ChEBI" id="CHEBI:30616"/>
    </ligand>
</feature>
<keyword evidence="3" id="KW-0418">Kinase</keyword>
<keyword evidence="2 5" id="KW-0547">Nucleotide-binding</keyword>
<dbReference type="InterPro" id="IPR017441">
    <property type="entry name" value="Protein_kinase_ATP_BS"/>
</dbReference>
<evidence type="ECO:0000256" key="4">
    <source>
        <dbReference type="ARBA" id="ARBA00022840"/>
    </source>
</evidence>
<accession>A0ABP0VQB5</accession>
<dbReference type="PROSITE" id="PS00107">
    <property type="entry name" value="PROTEIN_KINASE_ATP"/>
    <property type="match status" value="1"/>
</dbReference>
<dbReference type="Gene3D" id="3.30.200.20">
    <property type="entry name" value="Phosphorylase Kinase, domain 1"/>
    <property type="match status" value="1"/>
</dbReference>
<feature type="region of interest" description="Disordered" evidence="6">
    <location>
        <begin position="982"/>
        <end position="1053"/>
    </location>
</feature>
<feature type="region of interest" description="Disordered" evidence="6">
    <location>
        <begin position="738"/>
        <end position="776"/>
    </location>
</feature>
<evidence type="ECO:0000256" key="1">
    <source>
        <dbReference type="ARBA" id="ARBA00022679"/>
    </source>
</evidence>
<evidence type="ECO:0000256" key="2">
    <source>
        <dbReference type="ARBA" id="ARBA00022741"/>
    </source>
</evidence>
<feature type="domain" description="Protein kinase" evidence="7">
    <location>
        <begin position="368"/>
        <end position="650"/>
    </location>
</feature>
<dbReference type="PROSITE" id="PS00108">
    <property type="entry name" value="PROTEIN_KINASE_ST"/>
    <property type="match status" value="1"/>
</dbReference>
<keyword evidence="1" id="KW-0808">Transferase</keyword>
<protein>
    <recommendedName>
        <fullName evidence="7">Protein kinase domain-containing protein</fullName>
    </recommendedName>
</protein>
<sequence>MDRAPLFSHSTMTSCFACVGFVLKGCLEILDLVARTLGLQREQLRVSHTDYIPSDAVSISNVAESIPSDAGSISNDADSIPSNVGSISNVAESIPSDEDYDAESIPSDAESMPGDTNSSLRDTISVAAVTLLKHCWDAATAMSLKCERVRLNKSLCNDADSIPGDTNSSLRDANSVAAVTLFKHCRDAATAVRLQCEQVRFNKSLCRLLADTYSRYLHSDFDFTYTNECQTILAELRRVIWCGEMLVEQWTDKDWWMSVVSCSDSASIKERIVLHLNEFLFCVKVLRLIASNGAVPEGTCLIPLDLSTPDLEEASQRDIESLCSVLESYKTTSCPQGDVTKLAEDVLRKLRATNSDHGYLHSIEYDDVKIVGYLGKGRFASVFKCEFLGVKAAAKVFRTPSSTTPSSTWVAGVQREAELQGRLRHPNVVHFIGYAASEKVQIIVSELMSKNLRNYLDENILEGQTRPPLSLLVAVDIMLQIAEAMKYLHENWVMHCDLKASNILINVVESKELCISPSVQVKLTDFGFSKLKEATNSTMFTSKETGATLWRAPEVFKENTEKYTKAADVYSYAMVFFEVLTGKMPWCDSQGNPTILVTSELLPRIHSEERPTLPPETYCPAHLSTFINKCWATRAEDRPQFHEICQMLWQCKARILSHSSPHSSPWKSEPQKHRNDGGDIGGIVTTGNSENLFQHPGMMANISVGDFRETIEYNVQLKTEYLGQGGCIAKKKVGRDSTNGKVVSTTYKGHHTPVTQKNKQPDFGDESSPKSAPPISRLQKCSDELELGHLRTSVTENWKIPKRQKVTATTENTKVTNKLSTCQILHQEPQRNVILIAGRQDAGGDSVEFLFQMAENMARVVGVGFNWSKVVINRQYDVSIIHVGESAWSDLWNEVRTEATPHNDSNSFSLMNIEFLTMPTEQVDTLYNLTAQESSKRFGVGLEGSGLGVHVYAHDNNIQSGEDFPLIFSLLEHMGFKRENAKDLGKQHSGTSSSKATSSGNNTETSTKEEKCLPQQNQGPTKKNHGDNEDEESRHPPEDSGLQQHSPSPIDPKDTSLIVIVIPESGGTFHRGSTNDIEYPRDSIKLAAIAPRLEFKFEKSANYRKITTTTKTRCHLGGAEPKYLELDCGYYQNNITISLKCEKKDAATLSSSEVTAIVSTKQTTVETFTGSSSLARQTGGQIGGQVQIPVVGIGFQAQGNTNVTSTIGGSSSLAESEEISNTQLAGFSVNSKDLEGSQVYNFLNCTDLRRLIETNPAKFVSAGICGTFWPTIVGEWDALDMDDTCLYNFKTERNLMSIGDLMQSFAAWKVPYMSQRYQVPFYINHAMTHLGGYGTTVRIRGSGVQRLENVLIKYPANA</sequence>
<organism evidence="8 9">
    <name type="scientific">Sphagnum jensenii</name>
    <dbReference type="NCBI Taxonomy" id="128206"/>
    <lineage>
        <taxon>Eukaryota</taxon>
        <taxon>Viridiplantae</taxon>
        <taxon>Streptophyta</taxon>
        <taxon>Embryophyta</taxon>
        <taxon>Bryophyta</taxon>
        <taxon>Sphagnophytina</taxon>
        <taxon>Sphagnopsida</taxon>
        <taxon>Sphagnales</taxon>
        <taxon>Sphagnaceae</taxon>
        <taxon>Sphagnum</taxon>
    </lineage>
</organism>
<dbReference type="PANTHER" id="PTHR44329:SF260">
    <property type="entry name" value="PROTEIN KINASE DOMAIN-CONTAINING PROTEIN"/>
    <property type="match status" value="1"/>
</dbReference>
<feature type="compositionally biased region" description="Polar residues" evidence="6">
    <location>
        <begin position="738"/>
        <end position="758"/>
    </location>
</feature>